<dbReference type="PANTHER" id="PTHR43102:SF2">
    <property type="entry name" value="GAF DOMAIN-CONTAINING PROTEIN"/>
    <property type="match status" value="1"/>
</dbReference>
<feature type="domain" description="GAF" evidence="1">
    <location>
        <begin position="25"/>
        <end position="168"/>
    </location>
</feature>
<protein>
    <recommendedName>
        <fullName evidence="1">GAF domain-containing protein</fullName>
    </recommendedName>
</protein>
<proteinExistence type="predicted"/>
<dbReference type="InterPro" id="IPR036890">
    <property type="entry name" value="HATPase_C_sf"/>
</dbReference>
<name>A0ABP8DQ29_9ACTN</name>
<accession>A0ABP8DQ29</accession>
<gene>
    <name evidence="2" type="ORF">GCM10022255_094680</name>
</gene>
<dbReference type="Gene3D" id="3.30.450.40">
    <property type="match status" value="1"/>
</dbReference>
<dbReference type="SUPFAM" id="SSF55874">
    <property type="entry name" value="ATPase domain of HSP90 chaperone/DNA topoisomerase II/histidine kinase"/>
    <property type="match status" value="1"/>
</dbReference>
<dbReference type="InterPro" id="IPR003018">
    <property type="entry name" value="GAF"/>
</dbReference>
<dbReference type="InterPro" id="IPR029016">
    <property type="entry name" value="GAF-like_dom_sf"/>
</dbReference>
<evidence type="ECO:0000259" key="1">
    <source>
        <dbReference type="SMART" id="SM00065"/>
    </source>
</evidence>
<dbReference type="PANTHER" id="PTHR43102">
    <property type="entry name" value="SLR1143 PROTEIN"/>
    <property type="match status" value="1"/>
</dbReference>
<sequence>MPIPIPHNEADRVSALHAMAVLDSPPETDFDDIVQIASEICGAPISLVTMVDTDRWWFKAQCGPIGVREAPREIAFCSYAIMGRDLMVIPDTTADGRFAENPIVQGDPHIRFYAGAPLLTSEGAALGTLCVLDYKPHRLNVEQMRALRTLAGEVTDLLELRRQAVTETLDARPQLRTLDLAYITEDRIHHLRAIGDDRKTVITLARTDPAWVRADPARLYQAVDYVSFTALKATPAGGRVAVRVVNSPSPTIELRQPAGSGPPMWCADLSGTRTSDEPVPHAVAEILRAHGATTASTSDIRGSTDVLIALQFPAA</sequence>
<dbReference type="EMBL" id="BAABAT010000046">
    <property type="protein sequence ID" value="GAA4261572.1"/>
    <property type="molecule type" value="Genomic_DNA"/>
</dbReference>
<dbReference type="SUPFAM" id="SSF55781">
    <property type="entry name" value="GAF domain-like"/>
    <property type="match status" value="1"/>
</dbReference>
<organism evidence="2 3">
    <name type="scientific">Dactylosporangium darangshiense</name>
    <dbReference type="NCBI Taxonomy" id="579108"/>
    <lineage>
        <taxon>Bacteria</taxon>
        <taxon>Bacillati</taxon>
        <taxon>Actinomycetota</taxon>
        <taxon>Actinomycetes</taxon>
        <taxon>Micromonosporales</taxon>
        <taxon>Micromonosporaceae</taxon>
        <taxon>Dactylosporangium</taxon>
    </lineage>
</organism>
<comment type="caution">
    <text evidence="2">The sequence shown here is derived from an EMBL/GenBank/DDBJ whole genome shotgun (WGS) entry which is preliminary data.</text>
</comment>
<evidence type="ECO:0000313" key="2">
    <source>
        <dbReference type="EMBL" id="GAA4261572.1"/>
    </source>
</evidence>
<dbReference type="Pfam" id="PF01590">
    <property type="entry name" value="GAF"/>
    <property type="match status" value="1"/>
</dbReference>
<dbReference type="Proteomes" id="UP001500620">
    <property type="component" value="Unassembled WGS sequence"/>
</dbReference>
<dbReference type="SMART" id="SM00065">
    <property type="entry name" value="GAF"/>
    <property type="match status" value="1"/>
</dbReference>
<evidence type="ECO:0000313" key="3">
    <source>
        <dbReference type="Proteomes" id="UP001500620"/>
    </source>
</evidence>
<reference evidence="3" key="1">
    <citation type="journal article" date="2019" name="Int. J. Syst. Evol. Microbiol.">
        <title>The Global Catalogue of Microorganisms (GCM) 10K type strain sequencing project: providing services to taxonomists for standard genome sequencing and annotation.</title>
        <authorList>
            <consortium name="The Broad Institute Genomics Platform"/>
            <consortium name="The Broad Institute Genome Sequencing Center for Infectious Disease"/>
            <person name="Wu L."/>
            <person name="Ma J."/>
        </authorList>
    </citation>
    <scope>NUCLEOTIDE SEQUENCE [LARGE SCALE GENOMIC DNA]</scope>
    <source>
        <strain evidence="3">JCM 17441</strain>
    </source>
</reference>
<keyword evidence="3" id="KW-1185">Reference proteome</keyword>